<dbReference type="AlphaFoldDB" id="A0A6C0LV18"/>
<accession>A0A6C0LV18</accession>
<sequence length="192" mass="19990">MSGCQANLKGGGSNMLSRISSNVGLSGGSCQAKFKGGSGMLARLSSNVGLTGGGGGVNSRVASAGNADSFMGGKRRRRASKTRKSRRASKTRKSRRASKTKKSRRGSKSKTSRRNKTCRSKKGGGLTMTNPPSIGDCVKKGMAGIHTYKVVKVKGSDGFGAPTIIVEGSDGQHKLHKLSDMVRCNLKGGNKI</sequence>
<evidence type="ECO:0000313" key="2">
    <source>
        <dbReference type="EMBL" id="QHU34230.1"/>
    </source>
</evidence>
<name>A0A6C0LV18_9ZZZZ</name>
<feature type="compositionally biased region" description="Basic residues" evidence="1">
    <location>
        <begin position="73"/>
        <end position="122"/>
    </location>
</feature>
<protein>
    <submittedName>
        <fullName evidence="2">Uncharacterized protein</fullName>
    </submittedName>
</protein>
<feature type="region of interest" description="Disordered" evidence="1">
    <location>
        <begin position="56"/>
        <end position="131"/>
    </location>
</feature>
<proteinExistence type="predicted"/>
<reference evidence="2" key="1">
    <citation type="journal article" date="2020" name="Nature">
        <title>Giant virus diversity and host interactions through global metagenomics.</title>
        <authorList>
            <person name="Schulz F."/>
            <person name="Roux S."/>
            <person name="Paez-Espino D."/>
            <person name="Jungbluth S."/>
            <person name="Walsh D.A."/>
            <person name="Denef V.J."/>
            <person name="McMahon K.D."/>
            <person name="Konstantinidis K.T."/>
            <person name="Eloe-Fadrosh E.A."/>
            <person name="Kyrpides N.C."/>
            <person name="Woyke T."/>
        </authorList>
    </citation>
    <scope>NUCLEOTIDE SEQUENCE</scope>
    <source>
        <strain evidence="2">GVMAG-S-1016713-123</strain>
    </source>
</reference>
<evidence type="ECO:0000256" key="1">
    <source>
        <dbReference type="SAM" id="MobiDB-lite"/>
    </source>
</evidence>
<dbReference type="EMBL" id="MN740568">
    <property type="protein sequence ID" value="QHU34230.1"/>
    <property type="molecule type" value="Genomic_DNA"/>
</dbReference>
<organism evidence="2">
    <name type="scientific">viral metagenome</name>
    <dbReference type="NCBI Taxonomy" id="1070528"/>
    <lineage>
        <taxon>unclassified sequences</taxon>
        <taxon>metagenomes</taxon>
        <taxon>organismal metagenomes</taxon>
    </lineage>
</organism>